<accession>A0A915D1B5</accession>
<dbReference type="PANTHER" id="PTHR12226">
    <property type="entry name" value="MANNOSE-P-DOLICHOL UTILIZATION DEFECT 1 LEC35 -RELATED"/>
    <property type="match status" value="1"/>
</dbReference>
<name>A0A915D1B5_9BILA</name>
<reference evidence="5" key="1">
    <citation type="submission" date="2022-11" db="UniProtKB">
        <authorList>
            <consortium name="WormBaseParasite"/>
        </authorList>
    </citation>
    <scope>IDENTIFICATION</scope>
</reference>
<keyword evidence="4" id="KW-1185">Reference proteome</keyword>
<evidence type="ECO:0000256" key="2">
    <source>
        <dbReference type="ARBA" id="ARBA00022737"/>
    </source>
</evidence>
<dbReference type="PANTHER" id="PTHR12226:SF2">
    <property type="entry name" value="MANNOSE-P-DOLICHOL UTILIZATION DEFECT 1 PROTEIN"/>
    <property type="match status" value="1"/>
</dbReference>
<feature type="transmembrane region" description="Helical" evidence="3">
    <location>
        <begin position="154"/>
        <end position="171"/>
    </location>
</feature>
<feature type="transmembrane region" description="Helical" evidence="3">
    <location>
        <begin position="203"/>
        <end position="221"/>
    </location>
</feature>
<feature type="transmembrane region" description="Helical" evidence="3">
    <location>
        <begin position="113"/>
        <end position="142"/>
    </location>
</feature>
<keyword evidence="1" id="KW-0813">Transport</keyword>
<evidence type="ECO:0000256" key="1">
    <source>
        <dbReference type="ARBA" id="ARBA00022448"/>
    </source>
</evidence>
<dbReference type="InterPro" id="IPR016817">
    <property type="entry name" value="MannP-dilichol_defect-1"/>
</dbReference>
<evidence type="ECO:0000256" key="3">
    <source>
        <dbReference type="SAM" id="Phobius"/>
    </source>
</evidence>
<dbReference type="WBParaSite" id="jg14405">
    <property type="protein sequence ID" value="jg14405"/>
    <property type="gene ID" value="jg14405"/>
</dbReference>
<evidence type="ECO:0000313" key="4">
    <source>
        <dbReference type="Proteomes" id="UP000887574"/>
    </source>
</evidence>
<keyword evidence="3" id="KW-0812">Transmembrane</keyword>
<feature type="transmembrane region" description="Helical" evidence="3">
    <location>
        <begin position="233"/>
        <end position="252"/>
    </location>
</feature>
<feature type="transmembrane region" description="Helical" evidence="3">
    <location>
        <begin position="258"/>
        <end position="283"/>
    </location>
</feature>
<feature type="transmembrane region" description="Helical" evidence="3">
    <location>
        <begin position="178"/>
        <end position="197"/>
    </location>
</feature>
<evidence type="ECO:0000313" key="5">
    <source>
        <dbReference type="WBParaSite" id="jg14405"/>
    </source>
</evidence>
<dbReference type="GO" id="GO:0009312">
    <property type="term" value="P:oligosaccharide biosynthetic process"/>
    <property type="evidence" value="ECO:0007669"/>
    <property type="project" value="TreeGrafter"/>
</dbReference>
<dbReference type="Gene3D" id="1.20.1280.290">
    <property type="match status" value="1"/>
</dbReference>
<protein>
    <submittedName>
        <fullName evidence="5">Solute carrier family 66 member 3</fullName>
    </submittedName>
</protein>
<organism evidence="4 5">
    <name type="scientific">Ditylenchus dipsaci</name>
    <dbReference type="NCBI Taxonomy" id="166011"/>
    <lineage>
        <taxon>Eukaryota</taxon>
        <taxon>Metazoa</taxon>
        <taxon>Ecdysozoa</taxon>
        <taxon>Nematoda</taxon>
        <taxon>Chromadorea</taxon>
        <taxon>Rhabditida</taxon>
        <taxon>Tylenchina</taxon>
        <taxon>Tylenchomorpha</taxon>
        <taxon>Sphaerularioidea</taxon>
        <taxon>Anguinidae</taxon>
        <taxon>Anguininae</taxon>
        <taxon>Ditylenchus</taxon>
    </lineage>
</organism>
<keyword evidence="3" id="KW-1133">Transmembrane helix</keyword>
<feature type="transmembrane region" description="Helical" evidence="3">
    <location>
        <begin position="72"/>
        <end position="92"/>
    </location>
</feature>
<sequence length="308" mass="34894">MNKFFYFCTSSYHQLCRQGCKKAICWNSQMKRTLIAGYRGRKANGKYRDQGTMRNWFQQQSKMIQVDATYKLNWHGFPVLMIAYFFPGGCFYEVIAKKNFVHKECLSLFLSRVLGVAITIGSSFLCQLLGLLTAAAGSAYGYEMGFVFGQWGDSLMISVQMVIIVLQMLWYSRSHAYAAMFFALSSCATLAAVYHYIPITALMALQTCSVPIIFVSKGIQIVRNCKQNGTGQLSLITVVMQFGGCLARAYVILRELGIDWIVLMPCLVSAILNGLLVAQIVYYKNSKTAKRREKITRRLRKAKQKKHN</sequence>
<dbReference type="AlphaFoldDB" id="A0A915D1B5"/>
<dbReference type="Proteomes" id="UP000887574">
    <property type="component" value="Unplaced"/>
</dbReference>
<keyword evidence="3" id="KW-0472">Membrane</keyword>
<proteinExistence type="predicted"/>
<keyword evidence="2" id="KW-0677">Repeat</keyword>